<keyword evidence="2" id="KW-1185">Reference proteome</keyword>
<evidence type="ECO:0000313" key="2">
    <source>
        <dbReference type="Proteomes" id="UP001066276"/>
    </source>
</evidence>
<dbReference type="AlphaFoldDB" id="A0AAV7U8A3"/>
<comment type="caution">
    <text evidence="1">The sequence shown here is derived from an EMBL/GenBank/DDBJ whole genome shotgun (WGS) entry which is preliminary data.</text>
</comment>
<organism evidence="1 2">
    <name type="scientific">Pleurodeles waltl</name>
    <name type="common">Iberian ribbed newt</name>
    <dbReference type="NCBI Taxonomy" id="8319"/>
    <lineage>
        <taxon>Eukaryota</taxon>
        <taxon>Metazoa</taxon>
        <taxon>Chordata</taxon>
        <taxon>Craniata</taxon>
        <taxon>Vertebrata</taxon>
        <taxon>Euteleostomi</taxon>
        <taxon>Amphibia</taxon>
        <taxon>Batrachia</taxon>
        <taxon>Caudata</taxon>
        <taxon>Salamandroidea</taxon>
        <taxon>Salamandridae</taxon>
        <taxon>Pleurodelinae</taxon>
        <taxon>Pleurodeles</taxon>
    </lineage>
</organism>
<proteinExistence type="predicted"/>
<accession>A0AAV7U8A3</accession>
<protein>
    <submittedName>
        <fullName evidence="1">Uncharacterized protein</fullName>
    </submittedName>
</protein>
<dbReference type="Proteomes" id="UP001066276">
    <property type="component" value="Chromosome 3_1"/>
</dbReference>
<gene>
    <name evidence="1" type="ORF">NDU88_001564</name>
</gene>
<dbReference type="EMBL" id="JANPWB010000005">
    <property type="protein sequence ID" value="KAJ1184761.1"/>
    <property type="molecule type" value="Genomic_DNA"/>
</dbReference>
<sequence>MLRLFSTAAARHLNIVWGCPGGPGEDTGCPRVRIGRWGPRLPVQACWLCGPGGWSARMGRGLACRLLQSGLGGECCGERPFIIFPASSPCLGTWGLSVAPSACRAEASLSCSCGAQSTAGSGSGPPQWCRSLPILESGGLSSLAAPFVLLA</sequence>
<evidence type="ECO:0000313" key="1">
    <source>
        <dbReference type="EMBL" id="KAJ1184761.1"/>
    </source>
</evidence>
<reference evidence="1" key="1">
    <citation type="journal article" date="2022" name="bioRxiv">
        <title>Sequencing and chromosome-scale assembly of the giantPleurodeles waltlgenome.</title>
        <authorList>
            <person name="Brown T."/>
            <person name="Elewa A."/>
            <person name="Iarovenko S."/>
            <person name="Subramanian E."/>
            <person name="Araus A.J."/>
            <person name="Petzold A."/>
            <person name="Susuki M."/>
            <person name="Suzuki K.-i.T."/>
            <person name="Hayashi T."/>
            <person name="Toyoda A."/>
            <person name="Oliveira C."/>
            <person name="Osipova E."/>
            <person name="Leigh N.D."/>
            <person name="Simon A."/>
            <person name="Yun M.H."/>
        </authorList>
    </citation>
    <scope>NUCLEOTIDE SEQUENCE</scope>
    <source>
        <strain evidence="1">20211129_DDA</strain>
        <tissue evidence="1">Liver</tissue>
    </source>
</reference>
<name>A0AAV7U8A3_PLEWA</name>